<dbReference type="Pfam" id="PF11667">
    <property type="entry name" value="DUF3267"/>
    <property type="match status" value="1"/>
</dbReference>
<feature type="transmembrane region" description="Helical" evidence="1">
    <location>
        <begin position="116"/>
        <end position="135"/>
    </location>
</feature>
<dbReference type="EMBL" id="CP016374">
    <property type="protein sequence ID" value="AQX02133.1"/>
    <property type="molecule type" value="Genomic_DNA"/>
</dbReference>
<protein>
    <submittedName>
        <fullName evidence="3">Protein of uncharacterized function (DUF3267)</fullName>
    </submittedName>
</protein>
<proteinExistence type="predicted"/>
<dbReference type="InterPro" id="IPR021683">
    <property type="entry name" value="DUF3267"/>
</dbReference>
<feature type="transmembrane region" description="Helical" evidence="1">
    <location>
        <begin position="141"/>
        <end position="165"/>
    </location>
</feature>
<feature type="transmembrane region" description="Helical" evidence="1">
    <location>
        <begin position="60"/>
        <end position="84"/>
    </location>
</feature>
<keyword evidence="1" id="KW-0472">Membrane</keyword>
<evidence type="ECO:0000313" key="4">
    <source>
        <dbReference type="Proteomes" id="UP000190848"/>
    </source>
</evidence>
<dbReference type="RefSeq" id="WP_009090406.1">
    <property type="nucleotide sequence ID" value="NZ_CBCRWW010000002.1"/>
</dbReference>
<reference evidence="2 4" key="1">
    <citation type="submission" date="2016-07" db="EMBL/GenBank/DDBJ databases">
        <title>Revisiting the taxonomy of the Elizabethkingia Genus using Whole-Genome Sequencing, Optical Mapping, and MALDI-TOF, along with proposal of three novel Elizabethkingia species: Elizabethkingia bruuniana sp. nov., Elizabethkingia ursingii sp. nov., and Elizabethkingia occulta sp. nov.</title>
        <authorList>
            <person name="Nicholson A.C."/>
        </authorList>
    </citation>
    <scope>NUCLEOTIDE SEQUENCE [LARGE SCALE GENOMIC DNA]</scope>
    <source>
        <strain evidence="2 4">F3201</strain>
    </source>
</reference>
<reference evidence="3 5" key="2">
    <citation type="submission" date="2018-06" db="EMBL/GenBank/DDBJ databases">
        <authorList>
            <consortium name="Pathogen Informatics"/>
            <person name="Doyle S."/>
        </authorList>
    </citation>
    <scope>NUCLEOTIDE SEQUENCE [LARGE SCALE GENOMIC DNA]</scope>
    <source>
        <strain evidence="3 5">NCTC10588</strain>
    </source>
</reference>
<keyword evidence="1" id="KW-1133">Transmembrane helix</keyword>
<sequence>MNTVISKFKIFYISQVLGVILSLILIIIPYYIHSNTAINKKLFEDIKEINLFEGVYLNAIFYFIILLVGILLHELIHAMFFIFFSKKGIKSIKIGMQKDYLMPYCHCKEPLHTNSYIIALIAPCLILGIIPYGIGIITLNLFLLGFGLIFTVLSIGDLLILYYIIKDYRPNSFFKDSPTEVGGEYVE</sequence>
<feature type="transmembrane region" description="Helical" evidence="1">
    <location>
        <begin position="12"/>
        <end position="32"/>
    </location>
</feature>
<organism evidence="3 5">
    <name type="scientific">Elizabethkingia anophelis</name>
    <dbReference type="NCBI Taxonomy" id="1117645"/>
    <lineage>
        <taxon>Bacteria</taxon>
        <taxon>Pseudomonadati</taxon>
        <taxon>Bacteroidota</taxon>
        <taxon>Flavobacteriia</taxon>
        <taxon>Flavobacteriales</taxon>
        <taxon>Weeksellaceae</taxon>
        <taxon>Elizabethkingia</taxon>
    </lineage>
</organism>
<dbReference type="EMBL" id="UFYD01000001">
    <property type="protein sequence ID" value="STD09173.1"/>
    <property type="molecule type" value="Genomic_DNA"/>
</dbReference>
<dbReference type="Proteomes" id="UP000254876">
    <property type="component" value="Unassembled WGS sequence"/>
</dbReference>
<accession>A0A1T3EEB4</accession>
<keyword evidence="1" id="KW-0812">Transmembrane</keyword>
<dbReference type="AlphaFoldDB" id="A0A1T3EEB4"/>
<evidence type="ECO:0000313" key="2">
    <source>
        <dbReference type="EMBL" id="AQX02133.1"/>
    </source>
</evidence>
<evidence type="ECO:0000313" key="5">
    <source>
        <dbReference type="Proteomes" id="UP000254876"/>
    </source>
</evidence>
<gene>
    <name evidence="2" type="ORF">BBD32_11980</name>
    <name evidence="3" type="ORF">NCTC10588_02964</name>
</gene>
<name>A0A1T3EEB4_9FLAO</name>
<evidence type="ECO:0000313" key="3">
    <source>
        <dbReference type="EMBL" id="STD09173.1"/>
    </source>
</evidence>
<dbReference type="Proteomes" id="UP000190848">
    <property type="component" value="Chromosome"/>
</dbReference>
<dbReference type="GeneID" id="56685926"/>
<evidence type="ECO:0000256" key="1">
    <source>
        <dbReference type="SAM" id="Phobius"/>
    </source>
</evidence>